<protein>
    <submittedName>
        <fullName evidence="1">Nucleoside monophosphate kinase</fullName>
    </submittedName>
</protein>
<keyword evidence="1" id="KW-0808">Transferase</keyword>
<keyword evidence="2" id="KW-1185">Reference proteome</keyword>
<evidence type="ECO:0000313" key="1">
    <source>
        <dbReference type="EMBL" id="GFE54002.1"/>
    </source>
</evidence>
<comment type="caution">
    <text evidence="1">The sequence shown here is derived from an EMBL/GenBank/DDBJ whole genome shotgun (WGS) entry which is preliminary data.</text>
</comment>
<keyword evidence="1" id="KW-0418">Kinase</keyword>
<proteinExistence type="predicted"/>
<accession>A0A9W5TCP4</accession>
<dbReference type="Gene3D" id="3.40.50.300">
    <property type="entry name" value="P-loop containing nucleotide triphosphate hydrolases"/>
    <property type="match status" value="1"/>
</dbReference>
<dbReference type="InterPro" id="IPR027417">
    <property type="entry name" value="P-loop_NTPase"/>
</dbReference>
<dbReference type="EMBL" id="BLIY01000008">
    <property type="protein sequence ID" value="GFE54002.1"/>
    <property type="molecule type" value="Genomic_DNA"/>
</dbReference>
<organism evidence="1 2">
    <name type="scientific">Babesia ovis</name>
    <dbReference type="NCBI Taxonomy" id="5869"/>
    <lineage>
        <taxon>Eukaryota</taxon>
        <taxon>Sar</taxon>
        <taxon>Alveolata</taxon>
        <taxon>Apicomplexa</taxon>
        <taxon>Aconoidasida</taxon>
        <taxon>Piroplasmida</taxon>
        <taxon>Babesiidae</taxon>
        <taxon>Babesia</taxon>
    </lineage>
</organism>
<dbReference type="Proteomes" id="UP001057455">
    <property type="component" value="Unassembled WGS sequence"/>
</dbReference>
<dbReference type="GO" id="GO:0016301">
    <property type="term" value="F:kinase activity"/>
    <property type="evidence" value="ECO:0007669"/>
    <property type="project" value="UniProtKB-KW"/>
</dbReference>
<reference evidence="1" key="1">
    <citation type="submission" date="2019-12" db="EMBL/GenBank/DDBJ databases">
        <title>Genome sequence of Babesia ovis.</title>
        <authorList>
            <person name="Yamagishi J."/>
            <person name="Sevinc F."/>
            <person name="Xuan X."/>
        </authorList>
    </citation>
    <scope>NUCLEOTIDE SEQUENCE</scope>
    <source>
        <strain evidence="1">Selcuk</strain>
    </source>
</reference>
<sequence length="119" mass="13855">MDALLPSKSDILRCPGCADLKQRSDDNEDVIKRRLAIYESNCAAVFAALKRIPMMSFAIKRGIKDYDLFKDKLESFVKEHDDKDDALMEYVEENELIIRRKRHQVDQVKSHIDALQNRT</sequence>
<dbReference type="AlphaFoldDB" id="A0A9W5TCP4"/>
<dbReference type="OrthoDB" id="366023at2759"/>
<evidence type="ECO:0000313" key="2">
    <source>
        <dbReference type="Proteomes" id="UP001057455"/>
    </source>
</evidence>
<gene>
    <name evidence="1" type="ORF">BaOVIS_014060</name>
</gene>
<name>A0A9W5TCP4_BABOV</name>